<gene>
    <name evidence="6" type="ORF">SAMN05660690_4461</name>
</gene>
<dbReference type="GO" id="GO:0003677">
    <property type="term" value="F:DNA binding"/>
    <property type="evidence" value="ECO:0007669"/>
    <property type="project" value="UniProtKB-KW"/>
</dbReference>
<dbReference type="EMBL" id="FMZF01000008">
    <property type="protein sequence ID" value="SDD51378.1"/>
    <property type="molecule type" value="Genomic_DNA"/>
</dbReference>
<evidence type="ECO:0000256" key="3">
    <source>
        <dbReference type="ARBA" id="ARBA00023163"/>
    </source>
</evidence>
<dbReference type="AlphaFoldDB" id="A0A1G6VCR8"/>
<evidence type="ECO:0000256" key="4">
    <source>
        <dbReference type="SAM" id="MobiDB-lite"/>
    </source>
</evidence>
<evidence type="ECO:0000256" key="2">
    <source>
        <dbReference type="ARBA" id="ARBA00023125"/>
    </source>
</evidence>
<feature type="domain" description="HTH hxlR-type" evidence="5">
    <location>
        <begin position="17"/>
        <end position="116"/>
    </location>
</feature>
<dbReference type="InterPro" id="IPR036390">
    <property type="entry name" value="WH_DNA-bd_sf"/>
</dbReference>
<reference evidence="7" key="1">
    <citation type="submission" date="2016-10" db="EMBL/GenBank/DDBJ databases">
        <authorList>
            <person name="Varghese N."/>
            <person name="Submissions S."/>
        </authorList>
    </citation>
    <scope>NUCLEOTIDE SEQUENCE [LARGE SCALE GENOMIC DNA]</scope>
    <source>
        <strain evidence="7">DSM 45421</strain>
    </source>
</reference>
<sequence>MTAATPDPAPDFDRARCSVAATLAVVGEKWTLLVLREAFLGVRRFADLQRALGAPRAVLTDRLHRLVAEGLLVRVPYRAPGERERHEYRLTDRGRDLHPAVVALMQWGDRWLAGDGDPPLALTHRDCGAPVSLGLRCAAGHDVGGPREVTATPTGRPAETPATPPG</sequence>
<evidence type="ECO:0000256" key="1">
    <source>
        <dbReference type="ARBA" id="ARBA00023015"/>
    </source>
</evidence>
<keyword evidence="3" id="KW-0804">Transcription</keyword>
<dbReference type="RefSeq" id="WP_091369070.1">
    <property type="nucleotide sequence ID" value="NZ_FMZF01000008.1"/>
</dbReference>
<organism evidence="6 7">
    <name type="scientific">Geodermatophilus telluris</name>
    <dbReference type="NCBI Taxonomy" id="1190417"/>
    <lineage>
        <taxon>Bacteria</taxon>
        <taxon>Bacillati</taxon>
        <taxon>Actinomycetota</taxon>
        <taxon>Actinomycetes</taxon>
        <taxon>Geodermatophilales</taxon>
        <taxon>Geodermatophilaceae</taxon>
        <taxon>Geodermatophilus</taxon>
    </lineage>
</organism>
<dbReference type="PANTHER" id="PTHR33204:SF18">
    <property type="entry name" value="TRANSCRIPTIONAL REGULATORY PROTEIN"/>
    <property type="match status" value="1"/>
</dbReference>
<dbReference type="SUPFAM" id="SSF46785">
    <property type="entry name" value="Winged helix' DNA-binding domain"/>
    <property type="match status" value="1"/>
</dbReference>
<evidence type="ECO:0000313" key="7">
    <source>
        <dbReference type="Proteomes" id="UP000199416"/>
    </source>
</evidence>
<dbReference type="PANTHER" id="PTHR33204">
    <property type="entry name" value="TRANSCRIPTIONAL REGULATOR, MARR FAMILY"/>
    <property type="match status" value="1"/>
</dbReference>
<evidence type="ECO:0000259" key="5">
    <source>
        <dbReference type="PROSITE" id="PS51118"/>
    </source>
</evidence>
<evidence type="ECO:0000313" key="6">
    <source>
        <dbReference type="EMBL" id="SDD51378.1"/>
    </source>
</evidence>
<name>A0A1G6VCR8_9ACTN</name>
<keyword evidence="7" id="KW-1185">Reference proteome</keyword>
<proteinExistence type="predicted"/>
<dbReference type="InterPro" id="IPR036388">
    <property type="entry name" value="WH-like_DNA-bd_sf"/>
</dbReference>
<dbReference type="Pfam" id="PF01638">
    <property type="entry name" value="HxlR"/>
    <property type="match status" value="1"/>
</dbReference>
<dbReference type="PROSITE" id="PS51118">
    <property type="entry name" value="HTH_HXLR"/>
    <property type="match status" value="1"/>
</dbReference>
<protein>
    <submittedName>
        <fullName evidence="6">Transcriptional regulator, HxlR family</fullName>
    </submittedName>
</protein>
<keyword evidence="1" id="KW-0805">Transcription regulation</keyword>
<dbReference type="InterPro" id="IPR002577">
    <property type="entry name" value="HTH_HxlR"/>
</dbReference>
<dbReference type="STRING" id="1190417.SAMN05660690_4461"/>
<feature type="region of interest" description="Disordered" evidence="4">
    <location>
        <begin position="142"/>
        <end position="166"/>
    </location>
</feature>
<dbReference type="OrthoDB" id="5183359at2"/>
<keyword evidence="2" id="KW-0238">DNA-binding</keyword>
<accession>A0A1G6VCR8</accession>
<dbReference type="Proteomes" id="UP000199416">
    <property type="component" value="Unassembled WGS sequence"/>
</dbReference>
<dbReference type="Gene3D" id="1.10.10.10">
    <property type="entry name" value="Winged helix-like DNA-binding domain superfamily/Winged helix DNA-binding domain"/>
    <property type="match status" value="1"/>
</dbReference>